<protein>
    <recommendedName>
        <fullName evidence="4">HTH arsR-type domain-containing protein</fullName>
    </recommendedName>
</protein>
<dbReference type="PANTHER" id="PTHR43132">
    <property type="entry name" value="ARSENICAL RESISTANCE OPERON REPRESSOR ARSR-RELATED"/>
    <property type="match status" value="1"/>
</dbReference>
<dbReference type="PROSITE" id="PS50987">
    <property type="entry name" value="HTH_ARSR_2"/>
    <property type="match status" value="1"/>
</dbReference>
<dbReference type="NCBIfam" id="NF033788">
    <property type="entry name" value="HTH_metalloreg"/>
    <property type="match status" value="1"/>
</dbReference>
<name>A0A225D0Q1_9BACT</name>
<dbReference type="InterPro" id="IPR036390">
    <property type="entry name" value="WH_DNA-bd_sf"/>
</dbReference>
<reference evidence="6" key="1">
    <citation type="submission" date="2017-06" db="EMBL/GenBank/DDBJ databases">
        <title>Genome analysis of Fimbriiglobus ruber SP5, the first member of the order Planctomycetales with confirmed chitinolytic capability.</title>
        <authorList>
            <person name="Ravin N.V."/>
            <person name="Rakitin A.L."/>
            <person name="Ivanova A.A."/>
            <person name="Beletsky A.V."/>
            <person name="Kulichevskaya I.S."/>
            <person name="Mardanov A.V."/>
            <person name="Dedysh S.N."/>
        </authorList>
    </citation>
    <scope>NUCLEOTIDE SEQUENCE [LARGE SCALE GENOMIC DNA]</scope>
    <source>
        <strain evidence="6">SP5</strain>
    </source>
</reference>
<sequence length="102" mass="11560">MIDYKKAKACADLLQALAEPTRLRIIELLLSGKKNVSELARDLKTEIVNVSHHLSVLRHSGLVLNEKHGRQVEYSLHPDYFPDAEAASADFGWCRIEIYAEE</sequence>
<dbReference type="GO" id="GO:0003677">
    <property type="term" value="F:DNA binding"/>
    <property type="evidence" value="ECO:0007669"/>
    <property type="project" value="UniProtKB-KW"/>
</dbReference>
<keyword evidence="1" id="KW-0805">Transcription regulation</keyword>
<dbReference type="Proteomes" id="UP000214646">
    <property type="component" value="Unassembled WGS sequence"/>
</dbReference>
<dbReference type="Gene3D" id="1.10.10.10">
    <property type="entry name" value="Winged helix-like DNA-binding domain superfamily/Winged helix DNA-binding domain"/>
    <property type="match status" value="1"/>
</dbReference>
<dbReference type="PRINTS" id="PR00778">
    <property type="entry name" value="HTHARSR"/>
</dbReference>
<accession>A0A225D0Q1</accession>
<organism evidence="5 6">
    <name type="scientific">Fimbriiglobus ruber</name>
    <dbReference type="NCBI Taxonomy" id="1908690"/>
    <lineage>
        <taxon>Bacteria</taxon>
        <taxon>Pseudomonadati</taxon>
        <taxon>Planctomycetota</taxon>
        <taxon>Planctomycetia</taxon>
        <taxon>Gemmatales</taxon>
        <taxon>Gemmataceae</taxon>
        <taxon>Fimbriiglobus</taxon>
    </lineage>
</organism>
<dbReference type="InterPro" id="IPR051011">
    <property type="entry name" value="Metal_resp_trans_reg"/>
</dbReference>
<keyword evidence="6" id="KW-1185">Reference proteome</keyword>
<evidence type="ECO:0000256" key="1">
    <source>
        <dbReference type="ARBA" id="ARBA00023015"/>
    </source>
</evidence>
<gene>
    <name evidence="5" type="ORF">FRUB_10022</name>
</gene>
<keyword evidence="2" id="KW-0238">DNA-binding</keyword>
<evidence type="ECO:0000313" key="5">
    <source>
        <dbReference type="EMBL" id="OWK35180.1"/>
    </source>
</evidence>
<evidence type="ECO:0000256" key="2">
    <source>
        <dbReference type="ARBA" id="ARBA00023125"/>
    </source>
</evidence>
<dbReference type="PANTHER" id="PTHR43132:SF2">
    <property type="entry name" value="ARSENICAL RESISTANCE OPERON REPRESSOR ARSR-RELATED"/>
    <property type="match status" value="1"/>
</dbReference>
<dbReference type="InterPro" id="IPR001845">
    <property type="entry name" value="HTH_ArsR_DNA-bd_dom"/>
</dbReference>
<dbReference type="RefSeq" id="WP_088260368.1">
    <property type="nucleotide sequence ID" value="NZ_NIDE01000019.1"/>
</dbReference>
<proteinExistence type="predicted"/>
<dbReference type="CDD" id="cd00090">
    <property type="entry name" value="HTH_ARSR"/>
    <property type="match status" value="1"/>
</dbReference>
<evidence type="ECO:0000313" key="6">
    <source>
        <dbReference type="Proteomes" id="UP000214646"/>
    </source>
</evidence>
<dbReference type="SMART" id="SM00418">
    <property type="entry name" value="HTH_ARSR"/>
    <property type="match status" value="1"/>
</dbReference>
<dbReference type="OrthoDB" id="9800150at2"/>
<dbReference type="EMBL" id="NIDE01000019">
    <property type="protein sequence ID" value="OWK35180.1"/>
    <property type="molecule type" value="Genomic_DNA"/>
</dbReference>
<evidence type="ECO:0000256" key="3">
    <source>
        <dbReference type="ARBA" id="ARBA00023163"/>
    </source>
</evidence>
<comment type="caution">
    <text evidence="5">The sequence shown here is derived from an EMBL/GenBank/DDBJ whole genome shotgun (WGS) entry which is preliminary data.</text>
</comment>
<evidence type="ECO:0000259" key="4">
    <source>
        <dbReference type="PROSITE" id="PS50987"/>
    </source>
</evidence>
<feature type="domain" description="HTH arsR-type" evidence="4">
    <location>
        <begin position="2"/>
        <end position="96"/>
    </location>
</feature>
<dbReference type="InterPro" id="IPR011991">
    <property type="entry name" value="ArsR-like_HTH"/>
</dbReference>
<dbReference type="AlphaFoldDB" id="A0A225D0Q1"/>
<dbReference type="InterPro" id="IPR036388">
    <property type="entry name" value="WH-like_DNA-bd_sf"/>
</dbReference>
<dbReference type="GO" id="GO:0003700">
    <property type="term" value="F:DNA-binding transcription factor activity"/>
    <property type="evidence" value="ECO:0007669"/>
    <property type="project" value="InterPro"/>
</dbReference>
<dbReference type="Pfam" id="PF01022">
    <property type="entry name" value="HTH_5"/>
    <property type="match status" value="1"/>
</dbReference>
<keyword evidence="3" id="KW-0804">Transcription</keyword>
<dbReference type="SUPFAM" id="SSF46785">
    <property type="entry name" value="Winged helix' DNA-binding domain"/>
    <property type="match status" value="1"/>
</dbReference>